<accession>A0A0P7ZDH0</accession>
<gene>
    <name evidence="2" type="ORF">MPEBLZ_02744</name>
</gene>
<protein>
    <submittedName>
        <fullName evidence="2">YHS domain protein</fullName>
    </submittedName>
</protein>
<evidence type="ECO:0000313" key="3">
    <source>
        <dbReference type="Proteomes" id="UP000050360"/>
    </source>
</evidence>
<reference evidence="2 3" key="1">
    <citation type="submission" date="2015-09" db="EMBL/GenBank/DDBJ databases">
        <title>A metagenomics-based metabolic model of nitrate-dependent anaerobic oxidation of methane by Methanoperedens-like archaea.</title>
        <authorList>
            <person name="Arshad A."/>
            <person name="Speth D.R."/>
            <person name="De Graaf R.M."/>
            <person name="Op Den Camp H.J."/>
            <person name="Jetten M.S."/>
            <person name="Welte C.U."/>
        </authorList>
    </citation>
    <scope>NUCLEOTIDE SEQUENCE [LARGE SCALE GENOMIC DNA]</scope>
</reference>
<evidence type="ECO:0000259" key="1">
    <source>
        <dbReference type="Pfam" id="PF04945"/>
    </source>
</evidence>
<evidence type="ECO:0000313" key="2">
    <source>
        <dbReference type="EMBL" id="KPQ42727.1"/>
    </source>
</evidence>
<comment type="caution">
    <text evidence="2">The sequence shown here is derived from an EMBL/GenBank/DDBJ whole genome shotgun (WGS) entry which is preliminary data.</text>
</comment>
<dbReference type="GO" id="GO:0016491">
    <property type="term" value="F:oxidoreductase activity"/>
    <property type="evidence" value="ECO:0007669"/>
    <property type="project" value="InterPro"/>
</dbReference>
<sequence length="53" mass="5941">MAIYKCTICGCDIVINETSPQLKSEYMGLTYFFYTPECKHIFDASPVSHAAVC</sequence>
<feature type="domain" description="YHS" evidence="1">
    <location>
        <begin position="16"/>
        <end position="46"/>
    </location>
</feature>
<organism evidence="2 3">
    <name type="scientific">Candidatus Methanoperedens nitratireducens</name>
    <dbReference type="NCBI Taxonomy" id="1392998"/>
    <lineage>
        <taxon>Archaea</taxon>
        <taxon>Methanobacteriati</taxon>
        <taxon>Methanobacteriota</taxon>
        <taxon>Stenosarchaea group</taxon>
        <taxon>Methanomicrobia</taxon>
        <taxon>Methanosarcinales</taxon>
        <taxon>ANME-2 cluster</taxon>
        <taxon>Candidatus Methanoperedentaceae</taxon>
        <taxon>Candidatus Methanoperedens</taxon>
    </lineage>
</organism>
<dbReference type="InterPro" id="IPR007029">
    <property type="entry name" value="YHS_dom"/>
</dbReference>
<dbReference type="Proteomes" id="UP000050360">
    <property type="component" value="Unassembled WGS sequence"/>
</dbReference>
<dbReference type="EMBL" id="LKCM01000209">
    <property type="protein sequence ID" value="KPQ42727.1"/>
    <property type="molecule type" value="Genomic_DNA"/>
</dbReference>
<dbReference type="InterPro" id="IPR012348">
    <property type="entry name" value="RNR-like"/>
</dbReference>
<proteinExistence type="predicted"/>
<name>A0A0P7ZDH0_9EURY</name>
<dbReference type="Pfam" id="PF04945">
    <property type="entry name" value="YHS"/>
    <property type="match status" value="1"/>
</dbReference>
<dbReference type="AlphaFoldDB" id="A0A0P7ZDH0"/>
<dbReference type="Gene3D" id="1.10.620.20">
    <property type="entry name" value="Ribonucleotide Reductase, subunit A"/>
    <property type="match status" value="1"/>
</dbReference>